<keyword evidence="6 10" id="KW-0040">ANK repeat</keyword>
<feature type="non-terminal residue" evidence="14">
    <location>
        <position position="1327"/>
    </location>
</feature>
<feature type="region of interest" description="Disordered" evidence="11">
    <location>
        <begin position="1023"/>
        <end position="1327"/>
    </location>
</feature>
<evidence type="ECO:0000256" key="12">
    <source>
        <dbReference type="SAM" id="Phobius"/>
    </source>
</evidence>
<evidence type="ECO:0000256" key="8">
    <source>
        <dbReference type="ARBA" id="ARBA00023136"/>
    </source>
</evidence>
<evidence type="ECO:0000256" key="10">
    <source>
        <dbReference type="PROSITE-ProRule" id="PRU00023"/>
    </source>
</evidence>
<dbReference type="GO" id="GO:0070679">
    <property type="term" value="F:inositol 1,4,5 trisphosphate binding"/>
    <property type="evidence" value="ECO:0007669"/>
    <property type="project" value="TreeGrafter"/>
</dbReference>
<dbReference type="InterPro" id="IPR002110">
    <property type="entry name" value="Ankyrin_rpt"/>
</dbReference>
<dbReference type="InterPro" id="IPR036770">
    <property type="entry name" value="Ankyrin_rpt-contain_sf"/>
</dbReference>
<evidence type="ECO:0000256" key="7">
    <source>
        <dbReference type="ARBA" id="ARBA00023065"/>
    </source>
</evidence>
<feature type="compositionally biased region" description="Basic and acidic residues" evidence="11">
    <location>
        <begin position="1224"/>
        <end position="1246"/>
    </location>
</feature>
<dbReference type="Pfam" id="PF08344">
    <property type="entry name" value="TRP_2"/>
    <property type="match status" value="1"/>
</dbReference>
<dbReference type="Pfam" id="PF00023">
    <property type="entry name" value="Ank"/>
    <property type="match status" value="1"/>
</dbReference>
<feature type="compositionally biased region" description="Basic and acidic residues" evidence="11">
    <location>
        <begin position="1254"/>
        <end position="1291"/>
    </location>
</feature>
<feature type="compositionally biased region" description="Basic and acidic residues" evidence="11">
    <location>
        <begin position="984"/>
        <end position="995"/>
    </location>
</feature>
<evidence type="ECO:0000256" key="6">
    <source>
        <dbReference type="ARBA" id="ARBA00023043"/>
    </source>
</evidence>
<evidence type="ECO:0000256" key="9">
    <source>
        <dbReference type="ARBA" id="ARBA00023303"/>
    </source>
</evidence>
<dbReference type="PANTHER" id="PTHR10117:SF51">
    <property type="entry name" value="TRANSIENT RECEPTOR POTENTIAL PROTEIN"/>
    <property type="match status" value="1"/>
</dbReference>
<dbReference type="SMART" id="SM00248">
    <property type="entry name" value="ANK"/>
    <property type="match status" value="2"/>
</dbReference>
<dbReference type="PROSITE" id="PS50088">
    <property type="entry name" value="ANK_REPEAT"/>
    <property type="match status" value="1"/>
</dbReference>
<sequence>TMAETDAEKALGSRLDYDLMMAEEYMLSDVEKNFILSCERGDLPGVKKILEEYNDTPSDKFNINCTDPMNRSALIAAIENENFDLMVILLENNIDVGDALLHAISEEYVEAVEELLQWEETHHKEGEPYSWESVDRSKSTFTIDITPLILAAHRNNYEILKILLDRGATLPMPHDVKCGCDECVTSQTTDSLRHSQSRINAYRALSASSLIALSSRDPVLTAFQLSWELKRLQAMESEFRAEYTVRLMPTYRTLRLIELSRFGQEMRQAVQDFVTALLDHARTSMELEVMLNFNHEPSHEIWCPGQRQTLERLKLAIRYKQKTFVAHPNVQQLLAAIWYEGLPGFRRKQSSQQLMDVIKLGCSFPIYSLKYILAPESDGAKFMRKPFVKFITHSCSYMFFLMLLGAASLRVVQITFELLAFPWMLTMLDDWRKHERGSLPGPIELAIIMYIAALIFEELKSLYADGLFEYIMDLWNIVDYISNMFYVTWILCRATAWVIVHRDLWFRGIDPYFPREHWHPFDPMLLSEGAFAAGMVFSYLKLVHIFSINPHLGPLQVSLGRMIIDIIKFFFIYTLVLFAFGCGLNQLLWYYAELEKNKCYHLHPDVADFDDQEKACTIWRRFSNLFETSQSLFWASFGLVDLVSFDLAGIKSFTRFWALLMFGSYSVINIIVLLNMLIAMMSNSYQIISERADTEWKFARSQLWMSYFEDGGTIPPPFNLCPNMKMLRKTLGRKRPSRTKSFMRKSMEKAQTLHDKVMKLLVRRYITAEQRRRDDYGITEDDIIEVRQDISSLRFELLEIFTNNSWDVPDIEKKTHAAARTTKGKVMERRILKDFQIGFVENLKQEMNESESGRDIFSSLAKVIGRKKTQKGDKDWNAIARKNTFTADPIGSKRSSMQRHSQRSLRRKIIEQANEGLQMDQNQLIGMFMYCNSLVNLRLQFYSYLFAEFNPNLGEVTRATRVAYVKFMRKKMAADEVSLGDDEDKPKDEEQKKSADTNGSKKAASGAGGGASMLAAAALRASVKNVDEKPGEGGKKDDKKPGDDKSKEKDADKDKDKKPTDDKKSAEAKKSTDDKKPTDANKANGKPQQQQQPGGTKPADQKPMPPANKPPTATNGAKSNGEQKPNDAAKPNAPAPPTKPTDAKPAAPKPNETAKPEAAVKKEEAAKSDAAKPPAAAGAAAKSAAPSAPADAKPDTTTKATATTTPSGNKAANETSGGASQPGKPDDKKGGQEQKASDDKKEKDGKGNGNGKPGESKSKEEGSKPADGKPPSDAKTDDKKDDKKPGDDKKPAAAPLKPAIKVGQSSAAAGGERGKSTVTGRMISGWL</sequence>
<dbReference type="Proteomes" id="UP001200034">
    <property type="component" value="Unassembled WGS sequence"/>
</dbReference>
<dbReference type="InterPro" id="IPR002153">
    <property type="entry name" value="TRPC_channel"/>
</dbReference>
<feature type="transmembrane region" description="Helical" evidence="12">
    <location>
        <begin position="570"/>
        <end position="592"/>
    </location>
</feature>
<evidence type="ECO:0000256" key="4">
    <source>
        <dbReference type="ARBA" id="ARBA00022737"/>
    </source>
</evidence>
<dbReference type="PANTHER" id="PTHR10117">
    <property type="entry name" value="TRANSIENT RECEPTOR POTENTIAL CHANNEL"/>
    <property type="match status" value="1"/>
</dbReference>
<feature type="transmembrane region" description="Helical" evidence="12">
    <location>
        <begin position="656"/>
        <end position="681"/>
    </location>
</feature>
<dbReference type="SUPFAM" id="SSF48403">
    <property type="entry name" value="Ankyrin repeat"/>
    <property type="match status" value="1"/>
</dbReference>
<feature type="transmembrane region" description="Helical" evidence="12">
    <location>
        <begin position="437"/>
        <end position="456"/>
    </location>
</feature>
<evidence type="ECO:0000256" key="11">
    <source>
        <dbReference type="SAM" id="MobiDB-lite"/>
    </source>
</evidence>
<dbReference type="InterPro" id="IPR005821">
    <property type="entry name" value="Ion_trans_dom"/>
</dbReference>
<feature type="compositionally biased region" description="Basic and acidic residues" evidence="11">
    <location>
        <begin position="1025"/>
        <end position="1079"/>
    </location>
</feature>
<keyword evidence="2" id="KW-0813">Transport</keyword>
<evidence type="ECO:0000256" key="3">
    <source>
        <dbReference type="ARBA" id="ARBA00022692"/>
    </source>
</evidence>
<name>A0AAD4JU07_9MUSC</name>
<feature type="compositionally biased region" description="Basic and acidic residues" evidence="11">
    <location>
        <begin position="1152"/>
        <end position="1170"/>
    </location>
</feature>
<evidence type="ECO:0000256" key="5">
    <source>
        <dbReference type="ARBA" id="ARBA00022989"/>
    </source>
</evidence>
<feature type="compositionally biased region" description="Low complexity" evidence="11">
    <location>
        <begin position="1171"/>
        <end position="1206"/>
    </location>
</feature>
<feature type="repeat" description="ANK" evidence="10">
    <location>
        <begin position="143"/>
        <end position="175"/>
    </location>
</feature>
<dbReference type="GO" id="GO:0051480">
    <property type="term" value="P:regulation of cytosolic calcium ion concentration"/>
    <property type="evidence" value="ECO:0007669"/>
    <property type="project" value="TreeGrafter"/>
</dbReference>
<feature type="transmembrane region" description="Helical" evidence="12">
    <location>
        <begin position="480"/>
        <end position="500"/>
    </location>
</feature>
<keyword evidence="8 12" id="KW-0472">Membrane</keyword>
<dbReference type="CDD" id="cd23650">
    <property type="entry name" value="TRP_CaM_bind1"/>
    <property type="match status" value="1"/>
</dbReference>
<keyword evidence="9" id="KW-0407">Ion channel</keyword>
<keyword evidence="3 12" id="KW-0812">Transmembrane</keyword>
<feature type="compositionally biased region" description="Polar residues" evidence="11">
    <location>
        <begin position="1111"/>
        <end position="1123"/>
    </location>
</feature>
<feature type="transmembrane region" description="Helical" evidence="12">
    <location>
        <begin position="397"/>
        <end position="425"/>
    </location>
</feature>
<dbReference type="GO" id="GO:0005886">
    <property type="term" value="C:plasma membrane"/>
    <property type="evidence" value="ECO:0007669"/>
    <property type="project" value="TreeGrafter"/>
</dbReference>
<feature type="domain" description="Transient receptor ion channel" evidence="13">
    <location>
        <begin position="178"/>
        <end position="240"/>
    </location>
</feature>
<dbReference type="PROSITE" id="PS50297">
    <property type="entry name" value="ANK_REP_REGION"/>
    <property type="match status" value="1"/>
</dbReference>
<evidence type="ECO:0000259" key="13">
    <source>
        <dbReference type="SMART" id="SM01420"/>
    </source>
</evidence>
<comment type="subcellular location">
    <subcellularLocation>
        <location evidence="1">Membrane</location>
        <topology evidence="1">Multi-pass membrane protein</topology>
    </subcellularLocation>
</comment>
<dbReference type="Pfam" id="PF12796">
    <property type="entry name" value="Ank_2"/>
    <property type="match status" value="1"/>
</dbReference>
<keyword evidence="5 12" id="KW-1133">Transmembrane helix</keyword>
<dbReference type="FunFam" id="1.25.40.20:FF:000402">
    <property type="entry name" value="Transient receptor potential channel"/>
    <property type="match status" value="1"/>
</dbReference>
<dbReference type="GO" id="GO:0015279">
    <property type="term" value="F:store-operated calcium channel activity"/>
    <property type="evidence" value="ECO:0007669"/>
    <property type="project" value="TreeGrafter"/>
</dbReference>
<feature type="compositionally biased region" description="Low complexity" evidence="11">
    <location>
        <begin position="1080"/>
        <end position="1098"/>
    </location>
</feature>
<comment type="caution">
    <text evidence="14">The sequence shown here is derived from an EMBL/GenBank/DDBJ whole genome shotgun (WGS) entry which is preliminary data.</text>
</comment>
<proteinExistence type="predicted"/>
<dbReference type="NCBIfam" id="TIGR00870">
    <property type="entry name" value="trp"/>
    <property type="match status" value="1"/>
</dbReference>
<accession>A0AAD4JU07</accession>
<dbReference type="PRINTS" id="PR01097">
    <property type="entry name" value="TRNSRECEPTRP"/>
</dbReference>
<dbReference type="EMBL" id="JAJJHW010003409">
    <property type="protein sequence ID" value="KAH8359579.1"/>
    <property type="molecule type" value="Genomic_DNA"/>
</dbReference>
<evidence type="ECO:0000256" key="1">
    <source>
        <dbReference type="ARBA" id="ARBA00004141"/>
    </source>
</evidence>
<reference evidence="14" key="1">
    <citation type="journal article" date="2021" name="Mol. Ecol. Resour.">
        <title>Phylogenomic analyses of the genus Drosophila reveals genomic signals of climate adaptation.</title>
        <authorList>
            <person name="Li F."/>
            <person name="Rane R.V."/>
            <person name="Luria V."/>
            <person name="Xiong Z."/>
            <person name="Chen J."/>
            <person name="Li Z."/>
            <person name="Catullo R.A."/>
            <person name="Griffin P.C."/>
            <person name="Schiffer M."/>
            <person name="Pearce S."/>
            <person name="Lee S.F."/>
            <person name="McElroy K."/>
            <person name="Stocker A."/>
            <person name="Shirriffs J."/>
            <person name="Cockerell F."/>
            <person name="Coppin C."/>
            <person name="Sgro C.M."/>
            <person name="Karger A."/>
            <person name="Cain J.W."/>
            <person name="Weber J.A."/>
            <person name="Santpere G."/>
            <person name="Kirschner M.W."/>
            <person name="Hoffmann A.A."/>
            <person name="Oakeshott J.G."/>
            <person name="Zhang G."/>
        </authorList>
    </citation>
    <scope>NUCLEOTIDE SEQUENCE</scope>
    <source>
        <strain evidence="14">BGI-SZ-2011g</strain>
    </source>
</reference>
<feature type="compositionally biased region" description="Low complexity" evidence="11">
    <location>
        <begin position="1292"/>
        <end position="1301"/>
    </location>
</feature>
<dbReference type="SMART" id="SM01420">
    <property type="entry name" value="TRP_2"/>
    <property type="match status" value="1"/>
</dbReference>
<evidence type="ECO:0000256" key="2">
    <source>
        <dbReference type="ARBA" id="ARBA00022448"/>
    </source>
</evidence>
<gene>
    <name evidence="14" type="ORF">KR093_007610</name>
</gene>
<keyword evidence="7" id="KW-0406">Ion transport</keyword>
<dbReference type="Pfam" id="PF00520">
    <property type="entry name" value="Ion_trans"/>
    <property type="match status" value="1"/>
</dbReference>
<feature type="region of interest" description="Disordered" evidence="11">
    <location>
        <begin position="975"/>
        <end position="1009"/>
    </location>
</feature>
<dbReference type="GO" id="GO:0034703">
    <property type="term" value="C:cation channel complex"/>
    <property type="evidence" value="ECO:0007669"/>
    <property type="project" value="UniProtKB-ARBA"/>
</dbReference>
<dbReference type="Gene3D" id="1.25.40.20">
    <property type="entry name" value="Ankyrin repeat-containing domain"/>
    <property type="match status" value="1"/>
</dbReference>
<evidence type="ECO:0000313" key="14">
    <source>
        <dbReference type="EMBL" id="KAH8359579.1"/>
    </source>
</evidence>
<keyword evidence="4" id="KW-0677">Repeat</keyword>
<dbReference type="InterPro" id="IPR013555">
    <property type="entry name" value="TRP_dom"/>
</dbReference>
<evidence type="ECO:0000313" key="15">
    <source>
        <dbReference type="Proteomes" id="UP001200034"/>
    </source>
</evidence>
<feature type="transmembrane region" description="Helical" evidence="12">
    <location>
        <begin position="631"/>
        <end position="649"/>
    </location>
</feature>
<protein>
    <recommendedName>
        <fullName evidence="13">Transient receptor ion channel domain-containing protein</fullName>
    </recommendedName>
</protein>
<keyword evidence="15" id="KW-1185">Reference proteome</keyword>
<organism evidence="14 15">
    <name type="scientific">Drosophila rubida</name>
    <dbReference type="NCBI Taxonomy" id="30044"/>
    <lineage>
        <taxon>Eukaryota</taxon>
        <taxon>Metazoa</taxon>
        <taxon>Ecdysozoa</taxon>
        <taxon>Arthropoda</taxon>
        <taxon>Hexapoda</taxon>
        <taxon>Insecta</taxon>
        <taxon>Pterygota</taxon>
        <taxon>Neoptera</taxon>
        <taxon>Endopterygota</taxon>
        <taxon>Diptera</taxon>
        <taxon>Brachycera</taxon>
        <taxon>Muscomorpha</taxon>
        <taxon>Ephydroidea</taxon>
        <taxon>Drosophilidae</taxon>
        <taxon>Drosophila</taxon>
    </lineage>
</organism>
<feature type="compositionally biased region" description="Polar residues" evidence="11">
    <location>
        <begin position="1207"/>
        <end position="1219"/>
    </location>
</feature>